<evidence type="ECO:0000313" key="12">
    <source>
        <dbReference type="Proteomes" id="UP000318864"/>
    </source>
</evidence>
<evidence type="ECO:0000256" key="4">
    <source>
        <dbReference type="ARBA" id="ARBA00034521"/>
    </source>
</evidence>
<comment type="catalytic activity">
    <reaction evidence="8">
        <text>arsenic triglutathione + 3 [thioredoxin]-dithiol + 3 S-adenosyl-L-methionine = trimethylarsine + 3 [thioredoxin]-disulfide + 3 glutathione + 3 S-adenosyl-L-homocysteine + 3 H(+)</text>
        <dbReference type="Rhea" id="RHEA:69432"/>
        <dbReference type="Rhea" id="RHEA-COMP:10698"/>
        <dbReference type="Rhea" id="RHEA-COMP:10700"/>
        <dbReference type="ChEBI" id="CHEBI:15378"/>
        <dbReference type="ChEBI" id="CHEBI:27130"/>
        <dbReference type="ChEBI" id="CHEBI:29950"/>
        <dbReference type="ChEBI" id="CHEBI:50058"/>
        <dbReference type="ChEBI" id="CHEBI:57856"/>
        <dbReference type="ChEBI" id="CHEBI:57925"/>
        <dbReference type="ChEBI" id="CHEBI:59789"/>
        <dbReference type="ChEBI" id="CHEBI:183640"/>
        <dbReference type="EC" id="2.1.1.137"/>
    </reaction>
</comment>
<evidence type="ECO:0000256" key="6">
    <source>
        <dbReference type="ARBA" id="ARBA00047941"/>
    </source>
</evidence>
<dbReference type="AlphaFoldDB" id="A0A4V3VL10"/>
<dbReference type="EMBL" id="RBZW01000055">
    <property type="protein sequence ID" value="THE63767.1"/>
    <property type="molecule type" value="Genomic_DNA"/>
</dbReference>
<sequence length="287" mass="30093">MTDTETPPEETTDTETTTAAGGTDTIGDDTAAADRRAHVRKEYGDVAASAGDCCGSSTGDGEETAIETDTAVEADPARASDLGYDPDDLSEAPDGSNLGLGCGNPVAISRLEAGETVLDLGSGGGFDCFLAAREVGADGQVIGVDMTAEMIERARENARESEFDTVDFRLGEIEHLPVADATVDAIISNCVINLSPDKPQVLAEAFRVLEPGGRLSVSDLLATEELPREIRDNPDAVAECVGGATTVERFERLLAETGFVDVSITEAGQWSEELPIVSARIEARKPE</sequence>
<evidence type="ECO:0000256" key="9">
    <source>
        <dbReference type="SAM" id="MobiDB-lite"/>
    </source>
</evidence>
<dbReference type="InterPro" id="IPR029063">
    <property type="entry name" value="SAM-dependent_MTases_sf"/>
</dbReference>
<dbReference type="SUPFAM" id="SSF53335">
    <property type="entry name" value="S-adenosyl-L-methionine-dependent methyltransferases"/>
    <property type="match status" value="1"/>
</dbReference>
<dbReference type="EC" id="2.1.1.137" evidence="4"/>
<feature type="region of interest" description="Disordered" evidence="9">
    <location>
        <begin position="1"/>
        <end position="99"/>
    </location>
</feature>
<evidence type="ECO:0000256" key="8">
    <source>
        <dbReference type="ARBA" id="ARBA00048428"/>
    </source>
</evidence>
<gene>
    <name evidence="11" type="ORF">D8Y22_15610</name>
</gene>
<dbReference type="GO" id="GO:0032259">
    <property type="term" value="P:methylation"/>
    <property type="evidence" value="ECO:0007669"/>
    <property type="project" value="UniProtKB-KW"/>
</dbReference>
<feature type="compositionally biased region" description="Acidic residues" evidence="9">
    <location>
        <begin position="60"/>
        <end position="72"/>
    </location>
</feature>
<proteinExistence type="inferred from homology"/>
<protein>
    <recommendedName>
        <fullName evidence="5">Arsenite methyltransferase</fullName>
        <ecNumber evidence="4">2.1.1.137</ecNumber>
    </recommendedName>
</protein>
<dbReference type="NCBIfam" id="NF008823">
    <property type="entry name" value="PRK11873.1"/>
    <property type="match status" value="1"/>
</dbReference>
<dbReference type="CDD" id="cd02440">
    <property type="entry name" value="AdoMet_MTases"/>
    <property type="match status" value="1"/>
</dbReference>
<keyword evidence="11" id="KW-0489">Methyltransferase</keyword>
<evidence type="ECO:0000313" key="11">
    <source>
        <dbReference type="EMBL" id="THE63767.1"/>
    </source>
</evidence>
<dbReference type="Gene3D" id="3.40.50.150">
    <property type="entry name" value="Vaccinia Virus protein VP39"/>
    <property type="match status" value="1"/>
</dbReference>
<dbReference type="InterPro" id="IPR025714">
    <property type="entry name" value="Methyltranfer_dom"/>
</dbReference>
<dbReference type="RefSeq" id="WP_141465608.1">
    <property type="nucleotide sequence ID" value="NZ_RBZW01000055.1"/>
</dbReference>
<evidence type="ECO:0000256" key="7">
    <source>
        <dbReference type="ARBA" id="ARBA00047943"/>
    </source>
</evidence>
<keyword evidence="12" id="KW-1185">Reference proteome</keyword>
<organism evidence="11 12">
    <name type="scientific">Salinadaptatus halalkaliphilus</name>
    <dbReference type="NCBI Taxonomy" id="2419781"/>
    <lineage>
        <taxon>Archaea</taxon>
        <taxon>Methanobacteriati</taxon>
        <taxon>Methanobacteriota</taxon>
        <taxon>Stenosarchaea group</taxon>
        <taxon>Halobacteria</taxon>
        <taxon>Halobacteriales</taxon>
        <taxon>Natrialbaceae</taxon>
        <taxon>Salinadaptatus</taxon>
    </lineage>
</organism>
<comment type="similarity">
    <text evidence="3">Belongs to the methyltransferase superfamily. Arsenite methyltransferase family.</text>
</comment>
<dbReference type="OrthoDB" id="57427at2157"/>
<evidence type="ECO:0000256" key="5">
    <source>
        <dbReference type="ARBA" id="ARBA00034545"/>
    </source>
</evidence>
<comment type="catalytic activity">
    <reaction evidence="6">
        <text>arsenic triglutathione + [thioredoxin]-dithiol + S-adenosyl-L-methionine + 2 H2O = methylarsonous acid + [thioredoxin]-disulfide + 3 glutathione + S-adenosyl-L-homocysteine + H(+)</text>
        <dbReference type="Rhea" id="RHEA:69460"/>
        <dbReference type="Rhea" id="RHEA-COMP:10698"/>
        <dbReference type="Rhea" id="RHEA-COMP:10700"/>
        <dbReference type="ChEBI" id="CHEBI:15377"/>
        <dbReference type="ChEBI" id="CHEBI:15378"/>
        <dbReference type="ChEBI" id="CHEBI:17826"/>
        <dbReference type="ChEBI" id="CHEBI:29950"/>
        <dbReference type="ChEBI" id="CHEBI:50058"/>
        <dbReference type="ChEBI" id="CHEBI:57856"/>
        <dbReference type="ChEBI" id="CHEBI:57925"/>
        <dbReference type="ChEBI" id="CHEBI:59789"/>
        <dbReference type="ChEBI" id="CHEBI:183640"/>
        <dbReference type="EC" id="2.1.1.137"/>
    </reaction>
</comment>
<dbReference type="GO" id="GO:0030791">
    <property type="term" value="F:arsenite methyltransferase activity"/>
    <property type="evidence" value="ECO:0007669"/>
    <property type="project" value="UniProtKB-EC"/>
</dbReference>
<keyword evidence="2" id="KW-0949">S-adenosyl-L-methionine</keyword>
<feature type="domain" description="Methyltransferase" evidence="10">
    <location>
        <begin position="112"/>
        <end position="258"/>
    </location>
</feature>
<accession>A0A4V3VL10</accession>
<evidence type="ECO:0000259" key="10">
    <source>
        <dbReference type="Pfam" id="PF13847"/>
    </source>
</evidence>
<feature type="compositionally biased region" description="Basic and acidic residues" evidence="9">
    <location>
        <begin position="32"/>
        <end position="44"/>
    </location>
</feature>
<dbReference type="InterPro" id="IPR026669">
    <property type="entry name" value="Arsenite_MeTrfase-like"/>
</dbReference>
<dbReference type="Proteomes" id="UP000318864">
    <property type="component" value="Unassembled WGS sequence"/>
</dbReference>
<evidence type="ECO:0000256" key="2">
    <source>
        <dbReference type="ARBA" id="ARBA00022691"/>
    </source>
</evidence>
<comment type="caution">
    <text evidence="11">The sequence shown here is derived from an EMBL/GenBank/DDBJ whole genome shotgun (WGS) entry which is preliminary data.</text>
</comment>
<feature type="compositionally biased region" description="Acidic residues" evidence="9">
    <location>
        <begin position="1"/>
        <end position="13"/>
    </location>
</feature>
<evidence type="ECO:0000256" key="3">
    <source>
        <dbReference type="ARBA" id="ARBA00034487"/>
    </source>
</evidence>
<keyword evidence="1 11" id="KW-0808">Transferase</keyword>
<dbReference type="Pfam" id="PF13847">
    <property type="entry name" value="Methyltransf_31"/>
    <property type="match status" value="1"/>
</dbReference>
<comment type="catalytic activity">
    <reaction evidence="7">
        <text>arsenic triglutathione + 2 [thioredoxin]-dithiol + 2 S-adenosyl-L-methionine + H2O = dimethylarsinous acid + 2 [thioredoxin]-disulfide + 3 glutathione + 2 S-adenosyl-L-homocysteine + 2 H(+)</text>
        <dbReference type="Rhea" id="RHEA:69464"/>
        <dbReference type="Rhea" id="RHEA-COMP:10698"/>
        <dbReference type="Rhea" id="RHEA-COMP:10700"/>
        <dbReference type="ChEBI" id="CHEBI:15377"/>
        <dbReference type="ChEBI" id="CHEBI:15378"/>
        <dbReference type="ChEBI" id="CHEBI:23808"/>
        <dbReference type="ChEBI" id="CHEBI:29950"/>
        <dbReference type="ChEBI" id="CHEBI:50058"/>
        <dbReference type="ChEBI" id="CHEBI:57856"/>
        <dbReference type="ChEBI" id="CHEBI:57925"/>
        <dbReference type="ChEBI" id="CHEBI:59789"/>
        <dbReference type="ChEBI" id="CHEBI:183640"/>
        <dbReference type="EC" id="2.1.1.137"/>
    </reaction>
</comment>
<evidence type="ECO:0000256" key="1">
    <source>
        <dbReference type="ARBA" id="ARBA00022679"/>
    </source>
</evidence>
<name>A0A4V3VL10_9EURY</name>
<feature type="compositionally biased region" description="Low complexity" evidence="9">
    <location>
        <begin position="14"/>
        <end position="30"/>
    </location>
</feature>
<reference evidence="11 12" key="1">
    <citation type="submission" date="2018-10" db="EMBL/GenBank/DDBJ databases">
        <title>Natronolimnobius sp. XQ-INN 246 isolated from Inner Mongolia Autonomous Region of China.</title>
        <authorList>
            <person name="Xue Q."/>
        </authorList>
    </citation>
    <scope>NUCLEOTIDE SEQUENCE [LARGE SCALE GENOMIC DNA]</scope>
    <source>
        <strain evidence="11 12">XQ-INN 246</strain>
    </source>
</reference>
<dbReference type="PANTHER" id="PTHR43675:SF8">
    <property type="entry name" value="ARSENITE METHYLTRANSFERASE"/>
    <property type="match status" value="1"/>
</dbReference>
<dbReference type="PANTHER" id="PTHR43675">
    <property type="entry name" value="ARSENITE METHYLTRANSFERASE"/>
    <property type="match status" value="1"/>
</dbReference>